<reference evidence="1" key="1">
    <citation type="submission" date="2021-05" db="EMBL/GenBank/DDBJ databases">
        <authorList>
            <person name="Alioto T."/>
            <person name="Alioto T."/>
            <person name="Gomez Garrido J."/>
        </authorList>
    </citation>
    <scope>NUCLEOTIDE SEQUENCE</scope>
</reference>
<accession>A0A8D8I4E6</accession>
<protein>
    <submittedName>
        <fullName evidence="1">(northern house mosquito) hypothetical protein</fullName>
    </submittedName>
</protein>
<sequence length="102" mass="11357">MPPPVPDIGPNPVESLVNAKLDTLFVKLKPPASCPPNAALRFIRSVASIMPIIVSIMSSCWAEGSFATRLPMILNSSMVSMLMSWDRMRFSFERGMFLLGWR</sequence>
<dbReference type="EMBL" id="HBUE01343606">
    <property type="protein sequence ID" value="CAG6599579.1"/>
    <property type="molecule type" value="Transcribed_RNA"/>
</dbReference>
<name>A0A8D8I4E6_CULPI</name>
<evidence type="ECO:0000313" key="1">
    <source>
        <dbReference type="EMBL" id="CAG6547385.1"/>
    </source>
</evidence>
<dbReference type="EMBL" id="HBUE01236687">
    <property type="protein sequence ID" value="CAG6547385.1"/>
    <property type="molecule type" value="Transcribed_RNA"/>
</dbReference>
<proteinExistence type="predicted"/>
<dbReference type="AlphaFoldDB" id="A0A8D8I4E6"/>
<organism evidence="1">
    <name type="scientific">Culex pipiens</name>
    <name type="common">House mosquito</name>
    <dbReference type="NCBI Taxonomy" id="7175"/>
    <lineage>
        <taxon>Eukaryota</taxon>
        <taxon>Metazoa</taxon>
        <taxon>Ecdysozoa</taxon>
        <taxon>Arthropoda</taxon>
        <taxon>Hexapoda</taxon>
        <taxon>Insecta</taxon>
        <taxon>Pterygota</taxon>
        <taxon>Neoptera</taxon>
        <taxon>Endopterygota</taxon>
        <taxon>Diptera</taxon>
        <taxon>Nematocera</taxon>
        <taxon>Culicoidea</taxon>
        <taxon>Culicidae</taxon>
        <taxon>Culicinae</taxon>
        <taxon>Culicini</taxon>
        <taxon>Culex</taxon>
        <taxon>Culex</taxon>
    </lineage>
</organism>